<sequence length="69" mass="6746">MSDKLKLSIPEMSCGHCKAAVEGAITGLDAGAQVAVDLDSRTAEVASSAAPEALVAALAEAGYAASPVS</sequence>
<dbReference type="PROSITE" id="PS50846">
    <property type="entry name" value="HMA_2"/>
    <property type="match status" value="1"/>
</dbReference>
<comment type="caution">
    <text evidence="3">The sequence shown here is derived from an EMBL/GenBank/DDBJ whole genome shotgun (WGS) entry which is preliminary data.</text>
</comment>
<keyword evidence="1" id="KW-0479">Metal-binding</keyword>
<name>A0ABV7AB18_9RHOB</name>
<dbReference type="Gene3D" id="3.30.70.100">
    <property type="match status" value="1"/>
</dbReference>
<accession>A0ABV7AB18</accession>
<proteinExistence type="predicted"/>
<evidence type="ECO:0000256" key="1">
    <source>
        <dbReference type="ARBA" id="ARBA00022723"/>
    </source>
</evidence>
<dbReference type="CDD" id="cd00371">
    <property type="entry name" value="HMA"/>
    <property type="match status" value="1"/>
</dbReference>
<evidence type="ECO:0000313" key="4">
    <source>
        <dbReference type="Proteomes" id="UP001595443"/>
    </source>
</evidence>
<dbReference type="RefSeq" id="WP_377830687.1">
    <property type="nucleotide sequence ID" value="NZ_JBHRSK010000001.1"/>
</dbReference>
<protein>
    <submittedName>
        <fullName evidence="3">Cation transporter</fullName>
    </submittedName>
</protein>
<reference evidence="4" key="1">
    <citation type="journal article" date="2019" name="Int. J. Syst. Evol. Microbiol.">
        <title>The Global Catalogue of Microorganisms (GCM) 10K type strain sequencing project: providing services to taxonomists for standard genome sequencing and annotation.</title>
        <authorList>
            <consortium name="The Broad Institute Genomics Platform"/>
            <consortium name="The Broad Institute Genome Sequencing Center for Infectious Disease"/>
            <person name="Wu L."/>
            <person name="Ma J."/>
        </authorList>
    </citation>
    <scope>NUCLEOTIDE SEQUENCE [LARGE SCALE GENOMIC DNA]</scope>
    <source>
        <strain evidence="4">KCTC 62192</strain>
    </source>
</reference>
<dbReference type="Proteomes" id="UP001595443">
    <property type="component" value="Unassembled WGS sequence"/>
</dbReference>
<dbReference type="PROSITE" id="PS01047">
    <property type="entry name" value="HMA_1"/>
    <property type="match status" value="1"/>
</dbReference>
<evidence type="ECO:0000313" key="3">
    <source>
        <dbReference type="EMBL" id="MFC2966509.1"/>
    </source>
</evidence>
<organism evidence="3 4">
    <name type="scientific">Acidimangrovimonas pyrenivorans</name>
    <dbReference type="NCBI Taxonomy" id="2030798"/>
    <lineage>
        <taxon>Bacteria</taxon>
        <taxon>Pseudomonadati</taxon>
        <taxon>Pseudomonadota</taxon>
        <taxon>Alphaproteobacteria</taxon>
        <taxon>Rhodobacterales</taxon>
        <taxon>Paracoccaceae</taxon>
        <taxon>Acidimangrovimonas</taxon>
    </lineage>
</organism>
<dbReference type="EMBL" id="JBHRSK010000001">
    <property type="protein sequence ID" value="MFC2966509.1"/>
    <property type="molecule type" value="Genomic_DNA"/>
</dbReference>
<feature type="domain" description="HMA" evidence="2">
    <location>
        <begin position="3"/>
        <end position="66"/>
    </location>
</feature>
<dbReference type="InterPro" id="IPR036163">
    <property type="entry name" value="HMA_dom_sf"/>
</dbReference>
<evidence type="ECO:0000259" key="2">
    <source>
        <dbReference type="PROSITE" id="PS50846"/>
    </source>
</evidence>
<dbReference type="InterPro" id="IPR017969">
    <property type="entry name" value="Heavy-metal-associated_CS"/>
</dbReference>
<dbReference type="SUPFAM" id="SSF55008">
    <property type="entry name" value="HMA, heavy metal-associated domain"/>
    <property type="match status" value="1"/>
</dbReference>
<dbReference type="InterPro" id="IPR006121">
    <property type="entry name" value="HMA_dom"/>
</dbReference>
<gene>
    <name evidence="3" type="ORF">ACFOES_00230</name>
</gene>
<dbReference type="Pfam" id="PF00403">
    <property type="entry name" value="HMA"/>
    <property type="match status" value="1"/>
</dbReference>
<keyword evidence="4" id="KW-1185">Reference proteome</keyword>